<reference evidence="3" key="1">
    <citation type="submission" date="2015-08" db="EMBL/GenBank/DDBJ databases">
        <authorList>
            <person name="Kim K.M."/>
        </authorList>
    </citation>
    <scope>NUCLEOTIDE SEQUENCE [LARGE SCALE GENOMIC DNA]</scope>
    <source>
        <strain evidence="3">KCTC 23892</strain>
    </source>
</reference>
<keyword evidence="1" id="KW-0472">Membrane</keyword>
<feature type="transmembrane region" description="Helical" evidence="1">
    <location>
        <begin position="12"/>
        <end position="35"/>
    </location>
</feature>
<organism evidence="2 3">
    <name type="scientific">Kangiella sediminilitoris</name>
    <dbReference type="NCBI Taxonomy" id="1144748"/>
    <lineage>
        <taxon>Bacteria</taxon>
        <taxon>Pseudomonadati</taxon>
        <taxon>Pseudomonadota</taxon>
        <taxon>Gammaproteobacteria</taxon>
        <taxon>Kangiellales</taxon>
        <taxon>Kangiellaceae</taxon>
        <taxon>Kangiella</taxon>
    </lineage>
</organism>
<protein>
    <recommendedName>
        <fullName evidence="4">DUF3149 domain-containing protein</fullName>
    </recommendedName>
</protein>
<evidence type="ECO:0000256" key="1">
    <source>
        <dbReference type="SAM" id="Phobius"/>
    </source>
</evidence>
<sequence length="45" mass="5016">MKLFSELFSSPFGIFSAIVIIAILVMAVFFIYLFVSKSAQKPGEK</sequence>
<evidence type="ECO:0008006" key="4">
    <source>
        <dbReference type="Google" id="ProtNLM"/>
    </source>
</evidence>
<dbReference type="Proteomes" id="UP000094147">
    <property type="component" value="Chromosome"/>
</dbReference>
<dbReference type="RefSeq" id="WP_083217832.1">
    <property type="nucleotide sequence ID" value="NZ_CP012418.1"/>
</dbReference>
<dbReference type="AlphaFoldDB" id="A0A1B3BDA6"/>
<dbReference type="Pfam" id="PF11346">
    <property type="entry name" value="DUF3149"/>
    <property type="match status" value="1"/>
</dbReference>
<proteinExistence type="predicted"/>
<dbReference type="KEGG" id="ksd:KS2013_1958"/>
<gene>
    <name evidence="2" type="ORF">KS2013_1958</name>
</gene>
<evidence type="ECO:0000313" key="3">
    <source>
        <dbReference type="Proteomes" id="UP000094147"/>
    </source>
</evidence>
<accession>A0A1B3BDA6</accession>
<name>A0A1B3BDA6_9GAMM</name>
<keyword evidence="1" id="KW-1133">Transmembrane helix</keyword>
<keyword evidence="1" id="KW-0812">Transmembrane</keyword>
<keyword evidence="3" id="KW-1185">Reference proteome</keyword>
<dbReference type="EMBL" id="CP012418">
    <property type="protein sequence ID" value="AOE50667.1"/>
    <property type="molecule type" value="Genomic_DNA"/>
</dbReference>
<evidence type="ECO:0000313" key="2">
    <source>
        <dbReference type="EMBL" id="AOE50667.1"/>
    </source>
</evidence>
<dbReference type="InterPro" id="IPR021494">
    <property type="entry name" value="DUF3149"/>
</dbReference>